<name>A0ABR4IHS7_9EURO</name>
<gene>
    <name evidence="3" type="ORF">BJY01DRAFT_255723</name>
</gene>
<proteinExistence type="predicted"/>
<dbReference type="PANTHER" id="PTHR46082:SF11">
    <property type="entry name" value="AAA+ ATPASE DOMAIN-CONTAINING PROTEIN-RELATED"/>
    <property type="match status" value="1"/>
</dbReference>
<evidence type="ECO:0000259" key="2">
    <source>
        <dbReference type="Pfam" id="PF01048"/>
    </source>
</evidence>
<evidence type="ECO:0000256" key="1">
    <source>
        <dbReference type="SAM" id="MobiDB-lite"/>
    </source>
</evidence>
<organism evidence="3 4">
    <name type="scientific">Aspergillus pseudoustus</name>
    <dbReference type="NCBI Taxonomy" id="1810923"/>
    <lineage>
        <taxon>Eukaryota</taxon>
        <taxon>Fungi</taxon>
        <taxon>Dikarya</taxon>
        <taxon>Ascomycota</taxon>
        <taxon>Pezizomycotina</taxon>
        <taxon>Eurotiomycetes</taxon>
        <taxon>Eurotiomycetidae</taxon>
        <taxon>Eurotiales</taxon>
        <taxon>Aspergillaceae</taxon>
        <taxon>Aspergillus</taxon>
        <taxon>Aspergillus subgen. Nidulantes</taxon>
    </lineage>
</organism>
<feature type="compositionally biased region" description="Polar residues" evidence="1">
    <location>
        <begin position="419"/>
        <end position="432"/>
    </location>
</feature>
<keyword evidence="4" id="KW-1185">Reference proteome</keyword>
<feature type="compositionally biased region" description="Basic and acidic residues" evidence="1">
    <location>
        <begin position="508"/>
        <end position="518"/>
    </location>
</feature>
<dbReference type="Proteomes" id="UP001610446">
    <property type="component" value="Unassembled WGS sequence"/>
</dbReference>
<feature type="compositionally biased region" description="Polar residues" evidence="1">
    <location>
        <begin position="520"/>
        <end position="529"/>
    </location>
</feature>
<dbReference type="InterPro" id="IPR053137">
    <property type="entry name" value="NLR-like"/>
</dbReference>
<accession>A0ABR4IHS7</accession>
<evidence type="ECO:0000313" key="4">
    <source>
        <dbReference type="Proteomes" id="UP001610446"/>
    </source>
</evidence>
<dbReference type="PANTHER" id="PTHR46082">
    <property type="entry name" value="ATP/GTP-BINDING PROTEIN-RELATED"/>
    <property type="match status" value="1"/>
</dbReference>
<comment type="caution">
    <text evidence="3">The sequence shown here is derived from an EMBL/GenBank/DDBJ whole genome shotgun (WGS) entry which is preliminary data.</text>
</comment>
<dbReference type="InterPro" id="IPR035994">
    <property type="entry name" value="Nucleoside_phosphorylase_sf"/>
</dbReference>
<reference evidence="3 4" key="1">
    <citation type="submission" date="2024-07" db="EMBL/GenBank/DDBJ databases">
        <title>Section-level genome sequencing and comparative genomics of Aspergillus sections Usti and Cavernicolus.</title>
        <authorList>
            <consortium name="Lawrence Berkeley National Laboratory"/>
            <person name="Nybo J.L."/>
            <person name="Vesth T.C."/>
            <person name="Theobald S."/>
            <person name="Frisvad J.C."/>
            <person name="Larsen T.O."/>
            <person name="Kjaerboelling I."/>
            <person name="Rothschild-Mancinelli K."/>
            <person name="Lyhne E.K."/>
            <person name="Kogle M.E."/>
            <person name="Barry K."/>
            <person name="Clum A."/>
            <person name="Na H."/>
            <person name="Ledsgaard L."/>
            <person name="Lin J."/>
            <person name="Lipzen A."/>
            <person name="Kuo A."/>
            <person name="Riley R."/>
            <person name="Mondo S."/>
            <person name="Labutti K."/>
            <person name="Haridas S."/>
            <person name="Pangalinan J."/>
            <person name="Salamov A.A."/>
            <person name="Simmons B.A."/>
            <person name="Magnuson J.K."/>
            <person name="Chen J."/>
            <person name="Drula E."/>
            <person name="Henrissat B."/>
            <person name="Wiebenga A."/>
            <person name="Lubbers R.J."/>
            <person name="Gomes A.C."/>
            <person name="Makela M.R."/>
            <person name="Stajich J."/>
            <person name="Grigoriev I.V."/>
            <person name="Mortensen U.H."/>
            <person name="De Vries R.P."/>
            <person name="Baker S.E."/>
            <person name="Andersen M.R."/>
        </authorList>
    </citation>
    <scope>NUCLEOTIDE SEQUENCE [LARGE SCALE GENOMIC DNA]</scope>
    <source>
        <strain evidence="3 4">CBS 123904</strain>
    </source>
</reference>
<dbReference type="Pfam" id="PF01048">
    <property type="entry name" value="PNP_UDP_1"/>
    <property type="match status" value="1"/>
</dbReference>
<evidence type="ECO:0000313" key="3">
    <source>
        <dbReference type="EMBL" id="KAL2827313.1"/>
    </source>
</evidence>
<dbReference type="SUPFAM" id="SSF53167">
    <property type="entry name" value="Purine and uridine phosphorylases"/>
    <property type="match status" value="1"/>
</dbReference>
<dbReference type="Gene3D" id="3.40.50.1580">
    <property type="entry name" value="Nucleoside phosphorylase domain"/>
    <property type="match status" value="1"/>
</dbReference>
<protein>
    <recommendedName>
        <fullName evidence="2">Nucleoside phosphorylase domain-containing protein</fullName>
    </recommendedName>
</protein>
<feature type="region of interest" description="Disordered" evidence="1">
    <location>
        <begin position="503"/>
        <end position="531"/>
    </location>
</feature>
<dbReference type="EMBL" id="JBFXLU010000401">
    <property type="protein sequence ID" value="KAL2827313.1"/>
    <property type="molecule type" value="Genomic_DNA"/>
</dbReference>
<dbReference type="InterPro" id="IPR000845">
    <property type="entry name" value="Nucleoside_phosphorylase_d"/>
</dbReference>
<sequence length="908" mass="100339">MARSDYKIGLITALPVERAAMEAMLDERHADLPNRNGDDNMYTFGKIGNHKVVMAGLPKGVCGTTSATAVAIHMKTSFESLRFALMVGVAGGAPSASQDIRLGDVVVSNPTEAHPGVIQYDYGKDHSGEFKQTGVLNKPPTVLLTAIGSLDALHHQQGSAVSEITADVLRRIHRAETFSFPGLAEDRLFHSAYKHVEGNEDHCQSCDPSKILRRRERPSGEPSIFYGLIASANRVLRNSTERDTLSKKHGILCFEMEAAGLIDVLPCLVIRGISDYCDSHKNKKWHGYAALNAAAYARELLYVIPSQDVAKTPTIDSHAFYVHKPKELDYPWPKQYLALPAPSPETGLSSPKNLDLNYNIDVNHRFLLKGAPPRVDIFPYDYGNERNHSSAMLPHTAQHSEKPSNATNHFPHEDADNFEYQSPVSHSHTNLPGMQWGDSRPPENYNAANHFIHEDPEHFHYQSPFTHSHDNLPRTEWGDSPSPENLNAADGFLHGAVEHFDYQSPFSHSHDNLPRMEQGDSPSPQSPNAANDFLHEQTEHFNDQLPIAHSHPKLPRMEWGDSSSPRNLHSSCIYNFSTNPRKHPNTAKRSEDAEVLFMGIEISTRYTRVAYRTRGGQLTAITPGSGTMELTEKGPNRRSLSVYLGALWTHITTMVGNDLGLRVFNSAKKRLVFTLPDIWADIWLETFQLAVKLSPILTHTLGAGHTTMSIIGGYTAAAEAIIYESSSSLSAEGSYIVCLAADNGTAVTTYRTSRHDALKIRTSSCSELEEFDGYDVNAGFETLLRRAATSMNYALSDSLVQDVMQNEWEGRIKPMFQGRYLSDDYQISMSSDDSQPLVSISAMEVEEVFDPIINGIGRAIDAVMLRSGHGLKGLIIAGSLGASPYVFSRLERQFSLNVPVITAKTAPG</sequence>
<feature type="domain" description="Nucleoside phosphorylase" evidence="2">
    <location>
        <begin position="7"/>
        <end position="289"/>
    </location>
</feature>
<feature type="region of interest" description="Disordered" evidence="1">
    <location>
        <begin position="393"/>
        <end position="443"/>
    </location>
</feature>